<accession>A0A366HI22</accession>
<comment type="caution">
    <text evidence="2">The sequence shown here is derived from an EMBL/GenBank/DDBJ whole genome shotgun (WGS) entry which is preliminary data.</text>
</comment>
<reference evidence="2 3" key="1">
    <citation type="submission" date="2018-06" db="EMBL/GenBank/DDBJ databases">
        <title>Genomic Encyclopedia of Type Strains, Phase IV (KMG-IV): sequencing the most valuable type-strain genomes for metagenomic binning, comparative biology and taxonomic classification.</title>
        <authorList>
            <person name="Goeker M."/>
        </authorList>
    </citation>
    <scope>NUCLEOTIDE SEQUENCE [LARGE SCALE GENOMIC DNA]</scope>
    <source>
        <strain evidence="2 3">DSM 25532</strain>
    </source>
</reference>
<keyword evidence="3" id="KW-1185">Reference proteome</keyword>
<dbReference type="RefSeq" id="WP_113959552.1">
    <property type="nucleotide sequence ID" value="NZ_QNRR01000006.1"/>
</dbReference>
<dbReference type="EMBL" id="QNRR01000006">
    <property type="protein sequence ID" value="RBP42418.1"/>
    <property type="molecule type" value="Genomic_DNA"/>
</dbReference>
<sequence>MSKLTAELDLAIANMDTELMEERAAEVIGRLPGVEAARLIPGGIWMRYRPEDINEQSIKRALHDEGFRPTTFQDSATGKTGRVSY</sequence>
<gene>
    <name evidence="2" type="ORF">DES53_106124</name>
</gene>
<protein>
    <recommendedName>
        <fullName evidence="4">HMA domain-containing protein</fullName>
    </recommendedName>
</protein>
<dbReference type="Proteomes" id="UP000253426">
    <property type="component" value="Unassembled WGS sequence"/>
</dbReference>
<evidence type="ECO:0000313" key="3">
    <source>
        <dbReference type="Proteomes" id="UP000253426"/>
    </source>
</evidence>
<organism evidence="2 3">
    <name type="scientific">Roseimicrobium gellanilyticum</name>
    <dbReference type="NCBI Taxonomy" id="748857"/>
    <lineage>
        <taxon>Bacteria</taxon>
        <taxon>Pseudomonadati</taxon>
        <taxon>Verrucomicrobiota</taxon>
        <taxon>Verrucomicrobiia</taxon>
        <taxon>Verrucomicrobiales</taxon>
        <taxon>Verrucomicrobiaceae</taxon>
        <taxon>Roseimicrobium</taxon>
    </lineage>
</organism>
<feature type="region of interest" description="Disordered" evidence="1">
    <location>
        <begin position="61"/>
        <end position="85"/>
    </location>
</feature>
<dbReference type="AlphaFoldDB" id="A0A366HI22"/>
<proteinExistence type="predicted"/>
<evidence type="ECO:0000256" key="1">
    <source>
        <dbReference type="SAM" id="MobiDB-lite"/>
    </source>
</evidence>
<name>A0A366HI22_9BACT</name>
<evidence type="ECO:0000313" key="2">
    <source>
        <dbReference type="EMBL" id="RBP42418.1"/>
    </source>
</evidence>
<evidence type="ECO:0008006" key="4">
    <source>
        <dbReference type="Google" id="ProtNLM"/>
    </source>
</evidence>